<dbReference type="Gene3D" id="3.90.190.10">
    <property type="entry name" value="Protein tyrosine phosphatase superfamily"/>
    <property type="match status" value="1"/>
</dbReference>
<dbReference type="Pfam" id="PF14378">
    <property type="entry name" value="PAP2_3"/>
    <property type="match status" value="1"/>
</dbReference>
<accession>G4A9T2</accession>
<dbReference type="PROSITE" id="PS50056">
    <property type="entry name" value="TYR_PHOSPHATASE_2"/>
    <property type="match status" value="1"/>
</dbReference>
<feature type="transmembrane region" description="Helical" evidence="1">
    <location>
        <begin position="12"/>
        <end position="31"/>
    </location>
</feature>
<feature type="transmembrane region" description="Helical" evidence="1">
    <location>
        <begin position="51"/>
        <end position="72"/>
    </location>
</feature>
<feature type="transmembrane region" description="Helical" evidence="1">
    <location>
        <begin position="157"/>
        <end position="174"/>
    </location>
</feature>
<dbReference type="InterPro" id="IPR000387">
    <property type="entry name" value="Tyr_Pase_dom"/>
</dbReference>
<dbReference type="SMR" id="G4A9T2"/>
<dbReference type="AlphaFoldDB" id="G4A9T2"/>
<dbReference type="PATRIC" id="fig|907488.3.peg.1566"/>
<dbReference type="SMART" id="SM00195">
    <property type="entry name" value="DSPc"/>
    <property type="match status" value="1"/>
</dbReference>
<gene>
    <name evidence="3" type="ORF">SC1083_1601</name>
</gene>
<feature type="transmembrane region" description="Helical" evidence="1">
    <location>
        <begin position="238"/>
        <end position="261"/>
    </location>
</feature>
<dbReference type="GO" id="GO:0016020">
    <property type="term" value="C:membrane"/>
    <property type="evidence" value="ECO:0007669"/>
    <property type="project" value="UniProtKB-SubCell"/>
</dbReference>
<evidence type="ECO:0000313" key="3">
    <source>
        <dbReference type="EMBL" id="EGY33044.1"/>
    </source>
</evidence>
<feature type="transmembrane region" description="Helical" evidence="1">
    <location>
        <begin position="79"/>
        <end position="100"/>
    </location>
</feature>
<dbReference type="InterPro" id="IPR020422">
    <property type="entry name" value="TYR_PHOSPHATASE_DUAL_dom"/>
</dbReference>
<evidence type="ECO:0000259" key="2">
    <source>
        <dbReference type="PROSITE" id="PS50056"/>
    </source>
</evidence>
<dbReference type="SUPFAM" id="SSF52799">
    <property type="entry name" value="(Phosphotyrosine protein) phosphatases II"/>
    <property type="match status" value="1"/>
</dbReference>
<dbReference type="EMBL" id="AEJM01000036">
    <property type="protein sequence ID" value="EGY33044.1"/>
    <property type="molecule type" value="Genomic_DNA"/>
</dbReference>
<reference evidence="3 4" key="1">
    <citation type="submission" date="2010-10" db="EMBL/GenBank/DDBJ databases">
        <authorList>
            <person name="Chen C."/>
            <person name="Kittichotirat W."/>
            <person name="Asikainen S."/>
            <person name="Bumgarner R."/>
        </authorList>
    </citation>
    <scope>NUCLEOTIDE SEQUENCE [LARGE SCALE GENOMIC DNA]</scope>
    <source>
        <strain evidence="3 4">SC1083</strain>
    </source>
</reference>
<organism evidence="3 4">
    <name type="scientific">Aggregatibacter actinomycetemcomitans serotype e str. SC1083</name>
    <dbReference type="NCBI Taxonomy" id="907488"/>
    <lineage>
        <taxon>Bacteria</taxon>
        <taxon>Pseudomonadati</taxon>
        <taxon>Pseudomonadota</taxon>
        <taxon>Gammaproteobacteria</taxon>
        <taxon>Pasteurellales</taxon>
        <taxon>Pasteurellaceae</taxon>
        <taxon>Aggregatibacter</taxon>
    </lineage>
</organism>
<dbReference type="InterPro" id="IPR026841">
    <property type="entry name" value="Aur1/Ipt1"/>
</dbReference>
<sequence>MFMKKVFWQRLGYLLAVGILFYASYGFSNWFSTQRESVAEFAFAWEKDIPFLAWTIVPYWSLNAMYALAFFLARSKPELRLYVAQLVMAQIIAVACFLLFPLQFSWQKPPTEGLSGLLFNSLAAFDQPYNQVPSLHIILTVIVGTFYWRYLPRIWRGPLLIWLGLIALSVLTTYQHHFIDIPTGTLVGYLILWALPYEGSSPLCGQQADGFRLKQMKYYLVGAFVALLPALYSDGWLWFIWVSVALLLVAYAYAWGGASAFQKQDNGRHRVAATILFLPYQIGVRLNMLYWLRHQAKASEVLPGIFIGSITQAAKFEAVVDLCAEYPCFSSPKDYVSIPMLDMVPPESAELARAAQEIERLRKARQTVLVCCALGYGRSASAMLVWLTVFGGCENLPNALQQLRLARPQVVLSAGAEKNVLSAIHCLQKPSESLICKL</sequence>
<dbReference type="CDD" id="cd03386">
    <property type="entry name" value="PAP2_Aur1_like"/>
    <property type="match status" value="1"/>
</dbReference>
<feature type="transmembrane region" description="Helical" evidence="1">
    <location>
        <begin position="132"/>
        <end position="150"/>
    </location>
</feature>
<evidence type="ECO:0000256" key="1">
    <source>
        <dbReference type="SAM" id="Phobius"/>
    </source>
</evidence>
<feature type="domain" description="Tyrosine specific protein phosphatases" evidence="2">
    <location>
        <begin position="349"/>
        <end position="418"/>
    </location>
</feature>
<dbReference type="Pfam" id="PF00782">
    <property type="entry name" value="DSPc"/>
    <property type="match status" value="1"/>
</dbReference>
<evidence type="ECO:0000313" key="4">
    <source>
        <dbReference type="Proteomes" id="UP000005508"/>
    </source>
</evidence>
<dbReference type="Proteomes" id="UP000005508">
    <property type="component" value="Unassembled WGS sequence"/>
</dbReference>
<dbReference type="InterPro" id="IPR000340">
    <property type="entry name" value="Dual-sp_phosphatase_cat-dom"/>
</dbReference>
<keyword evidence="1" id="KW-1133">Transmembrane helix</keyword>
<protein>
    <submittedName>
        <fullName evidence="3">Dual specificity protein phosphatase</fullName>
    </submittedName>
</protein>
<name>G4A9T2_AGGAC</name>
<keyword evidence="1" id="KW-0472">Membrane</keyword>
<comment type="caution">
    <text evidence="3">The sequence shown here is derived from an EMBL/GenBank/DDBJ whole genome shotgun (WGS) entry which is preliminary data.</text>
</comment>
<dbReference type="PANTHER" id="PTHR47216">
    <property type="match status" value="1"/>
</dbReference>
<keyword evidence="1" id="KW-0812">Transmembrane</keyword>
<dbReference type="InterPro" id="IPR029021">
    <property type="entry name" value="Prot-tyrosine_phosphatase-like"/>
</dbReference>
<dbReference type="PANTHER" id="PTHR47216:SF4">
    <property type="entry name" value="OS01G0859400 PROTEIN"/>
    <property type="match status" value="1"/>
</dbReference>
<proteinExistence type="predicted"/>